<keyword evidence="1" id="KW-0472">Membrane</keyword>
<keyword evidence="2" id="KW-0732">Signal</keyword>
<evidence type="ECO:0000313" key="3">
    <source>
        <dbReference type="EMBL" id="GBM24180.1"/>
    </source>
</evidence>
<evidence type="ECO:0000313" key="4">
    <source>
        <dbReference type="Proteomes" id="UP000499080"/>
    </source>
</evidence>
<feature type="transmembrane region" description="Helical" evidence="1">
    <location>
        <begin position="56"/>
        <end position="82"/>
    </location>
</feature>
<keyword evidence="4" id="KW-1185">Reference proteome</keyword>
<name>A0A4Y2E4V3_ARAVE</name>
<dbReference type="Proteomes" id="UP000499080">
    <property type="component" value="Unassembled WGS sequence"/>
</dbReference>
<protein>
    <submittedName>
        <fullName evidence="3">Uncharacterized protein</fullName>
    </submittedName>
</protein>
<reference evidence="3 4" key="1">
    <citation type="journal article" date="2019" name="Sci. Rep.">
        <title>Orb-weaving spider Araneus ventricosus genome elucidates the spidroin gene catalogue.</title>
        <authorList>
            <person name="Kono N."/>
            <person name="Nakamura H."/>
            <person name="Ohtoshi R."/>
            <person name="Moran D.A.P."/>
            <person name="Shinohara A."/>
            <person name="Yoshida Y."/>
            <person name="Fujiwara M."/>
            <person name="Mori M."/>
            <person name="Tomita M."/>
            <person name="Arakawa K."/>
        </authorList>
    </citation>
    <scope>NUCLEOTIDE SEQUENCE [LARGE SCALE GENOMIC DNA]</scope>
</reference>
<evidence type="ECO:0000256" key="2">
    <source>
        <dbReference type="SAM" id="SignalP"/>
    </source>
</evidence>
<keyword evidence="1" id="KW-0812">Transmembrane</keyword>
<gene>
    <name evidence="3" type="ORF">AVEN_4934_1</name>
</gene>
<feature type="signal peptide" evidence="2">
    <location>
        <begin position="1"/>
        <end position="28"/>
    </location>
</feature>
<keyword evidence="1" id="KW-1133">Transmembrane helix</keyword>
<evidence type="ECO:0000256" key="1">
    <source>
        <dbReference type="SAM" id="Phobius"/>
    </source>
</evidence>
<sequence>MRERKRKFICFIFLLSMILCFLLETAEADKKKKLAKAVAKGVINHKLHKSHSKRWFPIWLIVLLVLGSSSLIGLAIFLYCFCRRSQTQTCLRPSFV</sequence>
<dbReference type="EMBL" id="BGPR01000513">
    <property type="protein sequence ID" value="GBM24180.1"/>
    <property type="molecule type" value="Genomic_DNA"/>
</dbReference>
<accession>A0A4Y2E4V3</accession>
<organism evidence="3 4">
    <name type="scientific">Araneus ventricosus</name>
    <name type="common">Orbweaver spider</name>
    <name type="synonym">Epeira ventricosa</name>
    <dbReference type="NCBI Taxonomy" id="182803"/>
    <lineage>
        <taxon>Eukaryota</taxon>
        <taxon>Metazoa</taxon>
        <taxon>Ecdysozoa</taxon>
        <taxon>Arthropoda</taxon>
        <taxon>Chelicerata</taxon>
        <taxon>Arachnida</taxon>
        <taxon>Araneae</taxon>
        <taxon>Araneomorphae</taxon>
        <taxon>Entelegynae</taxon>
        <taxon>Araneoidea</taxon>
        <taxon>Araneidae</taxon>
        <taxon>Araneus</taxon>
    </lineage>
</organism>
<proteinExistence type="predicted"/>
<dbReference type="AlphaFoldDB" id="A0A4Y2E4V3"/>
<comment type="caution">
    <text evidence="3">The sequence shown here is derived from an EMBL/GenBank/DDBJ whole genome shotgun (WGS) entry which is preliminary data.</text>
</comment>
<feature type="chain" id="PRO_5021272953" evidence="2">
    <location>
        <begin position="29"/>
        <end position="96"/>
    </location>
</feature>